<proteinExistence type="predicted"/>
<keyword evidence="6" id="KW-1185">Reference proteome</keyword>
<comment type="caution">
    <text evidence="5">The sequence shown here is derived from an EMBL/GenBank/DDBJ whole genome shotgun (WGS) entry which is preliminary data.</text>
</comment>
<organism evidence="5 6">
    <name type="scientific">Stephanodiscus triporus</name>
    <dbReference type="NCBI Taxonomy" id="2934178"/>
    <lineage>
        <taxon>Eukaryota</taxon>
        <taxon>Sar</taxon>
        <taxon>Stramenopiles</taxon>
        <taxon>Ochrophyta</taxon>
        <taxon>Bacillariophyta</taxon>
        <taxon>Coscinodiscophyceae</taxon>
        <taxon>Thalassiosirophycidae</taxon>
        <taxon>Stephanodiscales</taxon>
        <taxon>Stephanodiscaceae</taxon>
        <taxon>Stephanodiscus</taxon>
    </lineage>
</organism>
<keyword evidence="1" id="KW-0489">Methyltransferase</keyword>
<dbReference type="CDD" id="cd02440">
    <property type="entry name" value="AdoMet_MTases"/>
    <property type="match status" value="1"/>
</dbReference>
<dbReference type="PANTHER" id="PTHR13370:SF3">
    <property type="entry name" value="TRNA (GUANINE(10)-N2)-METHYLTRANSFERASE HOMOLOG"/>
    <property type="match status" value="1"/>
</dbReference>
<dbReference type="GO" id="GO:0008168">
    <property type="term" value="F:methyltransferase activity"/>
    <property type="evidence" value="ECO:0007669"/>
    <property type="project" value="UniProtKB-KW"/>
</dbReference>
<dbReference type="InterPro" id="IPR029063">
    <property type="entry name" value="SAM-dependent_MTases_sf"/>
</dbReference>
<dbReference type="Proteomes" id="UP001530315">
    <property type="component" value="Unassembled WGS sequence"/>
</dbReference>
<feature type="region of interest" description="Disordered" evidence="3">
    <location>
        <begin position="130"/>
        <end position="172"/>
    </location>
</feature>
<dbReference type="EMBL" id="JALLAZ020001391">
    <property type="protein sequence ID" value="KAL3775804.1"/>
    <property type="molecule type" value="Genomic_DNA"/>
</dbReference>
<gene>
    <name evidence="5" type="ORF">ACHAW5_002300</name>
</gene>
<dbReference type="InterPro" id="IPR002052">
    <property type="entry name" value="DNA_methylase_N6_adenine_CS"/>
</dbReference>
<evidence type="ECO:0000256" key="3">
    <source>
        <dbReference type="SAM" id="MobiDB-lite"/>
    </source>
</evidence>
<dbReference type="GO" id="GO:0032259">
    <property type="term" value="P:methylation"/>
    <property type="evidence" value="ECO:0007669"/>
    <property type="project" value="UniProtKB-KW"/>
</dbReference>
<protein>
    <recommendedName>
        <fullName evidence="4">Methyltransferase domain-containing protein</fullName>
    </recommendedName>
</protein>
<evidence type="ECO:0000313" key="6">
    <source>
        <dbReference type="Proteomes" id="UP001530315"/>
    </source>
</evidence>
<dbReference type="Gene3D" id="3.40.50.150">
    <property type="entry name" value="Vaccinia Virus protein VP39"/>
    <property type="match status" value="1"/>
</dbReference>
<name>A0ABD3NIS7_9STRA</name>
<dbReference type="PRINTS" id="PR00507">
    <property type="entry name" value="N12N6MTFRASE"/>
</dbReference>
<dbReference type="PROSITE" id="PS00092">
    <property type="entry name" value="N6_MTASE"/>
    <property type="match status" value="1"/>
</dbReference>
<reference evidence="5 6" key="1">
    <citation type="submission" date="2024-10" db="EMBL/GenBank/DDBJ databases">
        <title>Updated reference genomes for cyclostephanoid diatoms.</title>
        <authorList>
            <person name="Roberts W.R."/>
            <person name="Alverson A.J."/>
        </authorList>
    </citation>
    <scope>NUCLEOTIDE SEQUENCE [LARGE SCALE GENOMIC DNA]</scope>
    <source>
        <strain evidence="5 6">AJA276-08</strain>
    </source>
</reference>
<accession>A0ABD3NIS7</accession>
<evidence type="ECO:0000313" key="5">
    <source>
        <dbReference type="EMBL" id="KAL3775804.1"/>
    </source>
</evidence>
<dbReference type="AlphaFoldDB" id="A0ABD3NIS7"/>
<evidence type="ECO:0000256" key="2">
    <source>
        <dbReference type="ARBA" id="ARBA00022679"/>
    </source>
</evidence>
<dbReference type="Pfam" id="PF13649">
    <property type="entry name" value="Methyltransf_25"/>
    <property type="match status" value="1"/>
</dbReference>
<feature type="domain" description="Methyltransferase" evidence="4">
    <location>
        <begin position="410"/>
        <end position="483"/>
    </location>
</feature>
<sequence length="605" mass="67237">MVPKALILLVVFDDAIRYAYSSFARRDGIALASSFDDERDGRARHHGDPTNVVAFVPSDRYPGRVDRDGDGDGDGQRHMVIFRSPSRHTYGFAGGDFDASRYDLPEIELRGLLCAIAAVEHDDVRFVSTEGGLPFEGSSEDDDVVANPKSEPPDDPWGVKSRNRSKKKDPARNILHGGNRLLRWVESSNGTIHAGHISKAASRAVLTHATFSIDEVLAVTEGDWRDSSASDLFWVGDRRSIEDLERMDVIDISNPNMSQDSRMRLINTILRLLDRQEPELRQRLREWISTHTRNRGDVQMYQPVLIHHGFLPINGIPHHNRPSVQEEHNCMHRYIYLGCRTSIGPAGTRGAPSQTLRRTHRGLLKEYALKSRRTTNPDTVHLTSTAMEPEIGFLMANLALVGVNRECSRVLDPCCGSGRLLLYAAASGATGLVGVDSDPNVWEAAEWDHRSELAAATFFVGDVRYPSSTAALCAPNSVDAIVCDPPYNIGAPVLVDGKDLRPRNYHDRGDKLRLSNTDESMDTSPDVVPSILSIAVRVLVRGGRIVFLLPVRGVEMTKSLDELLSSRGFFHGGQESCCLRLLKHSSRKQSFSPTFSRWLVCMEKL</sequence>
<evidence type="ECO:0000259" key="4">
    <source>
        <dbReference type="Pfam" id="PF13649"/>
    </source>
</evidence>
<dbReference type="PANTHER" id="PTHR13370">
    <property type="entry name" value="RNA METHYLASE-RELATED"/>
    <property type="match status" value="1"/>
</dbReference>
<dbReference type="SUPFAM" id="SSF53335">
    <property type="entry name" value="S-adenosyl-L-methionine-dependent methyltransferases"/>
    <property type="match status" value="1"/>
</dbReference>
<keyword evidence="2" id="KW-0808">Transferase</keyword>
<dbReference type="InterPro" id="IPR041698">
    <property type="entry name" value="Methyltransf_25"/>
</dbReference>
<evidence type="ECO:0000256" key="1">
    <source>
        <dbReference type="ARBA" id="ARBA00022603"/>
    </source>
</evidence>